<keyword evidence="5" id="KW-1185">Reference proteome</keyword>
<dbReference type="PROSITE" id="PS50012">
    <property type="entry name" value="RCC1_3"/>
    <property type="match status" value="1"/>
</dbReference>
<evidence type="ECO:0000313" key="4">
    <source>
        <dbReference type="EMBL" id="PNW70190.1"/>
    </source>
</evidence>
<dbReference type="STRING" id="3055.A0A2K3CPI9"/>
<gene>
    <name evidence="4" type="ORF">CHLRE_17g709651v5</name>
</gene>
<reference evidence="4 5" key="1">
    <citation type="journal article" date="2007" name="Science">
        <title>The Chlamydomonas genome reveals the evolution of key animal and plant functions.</title>
        <authorList>
            <person name="Merchant S.S."/>
            <person name="Prochnik S.E."/>
            <person name="Vallon O."/>
            <person name="Harris E.H."/>
            <person name="Karpowicz S.J."/>
            <person name="Witman G.B."/>
            <person name="Terry A."/>
            <person name="Salamov A."/>
            <person name="Fritz-Laylin L.K."/>
            <person name="Marechal-Drouard L."/>
            <person name="Marshall W.F."/>
            <person name="Qu L.H."/>
            <person name="Nelson D.R."/>
            <person name="Sanderfoot A.A."/>
            <person name="Spalding M.H."/>
            <person name="Kapitonov V.V."/>
            <person name="Ren Q."/>
            <person name="Ferris P."/>
            <person name="Lindquist E."/>
            <person name="Shapiro H."/>
            <person name="Lucas S.M."/>
            <person name="Grimwood J."/>
            <person name="Schmutz J."/>
            <person name="Cardol P."/>
            <person name="Cerutti H."/>
            <person name="Chanfreau G."/>
            <person name="Chen C.L."/>
            <person name="Cognat V."/>
            <person name="Croft M.T."/>
            <person name="Dent R."/>
            <person name="Dutcher S."/>
            <person name="Fernandez E."/>
            <person name="Fukuzawa H."/>
            <person name="Gonzalez-Ballester D."/>
            <person name="Gonzalez-Halphen D."/>
            <person name="Hallmann A."/>
            <person name="Hanikenne M."/>
            <person name="Hippler M."/>
            <person name="Inwood W."/>
            <person name="Jabbari K."/>
            <person name="Kalanon M."/>
            <person name="Kuras R."/>
            <person name="Lefebvre P.A."/>
            <person name="Lemaire S.D."/>
            <person name="Lobanov A.V."/>
            <person name="Lohr M."/>
            <person name="Manuell A."/>
            <person name="Meier I."/>
            <person name="Mets L."/>
            <person name="Mittag M."/>
            <person name="Mittelmeier T."/>
            <person name="Moroney J.V."/>
            <person name="Moseley J."/>
            <person name="Napoli C."/>
            <person name="Nedelcu A.M."/>
            <person name="Niyogi K."/>
            <person name="Novoselov S.V."/>
            <person name="Paulsen I.T."/>
            <person name="Pazour G."/>
            <person name="Purton S."/>
            <person name="Ral J.P."/>
            <person name="Riano-Pachon D.M."/>
            <person name="Riekhof W."/>
            <person name="Rymarquis L."/>
            <person name="Schroda M."/>
            <person name="Stern D."/>
            <person name="Umen J."/>
            <person name="Willows R."/>
            <person name="Wilson N."/>
            <person name="Zimmer S.L."/>
            <person name="Allmer J."/>
            <person name="Balk J."/>
            <person name="Bisova K."/>
            <person name="Chen C.J."/>
            <person name="Elias M."/>
            <person name="Gendler K."/>
            <person name="Hauser C."/>
            <person name="Lamb M.R."/>
            <person name="Ledford H."/>
            <person name="Long J.C."/>
            <person name="Minagawa J."/>
            <person name="Page M.D."/>
            <person name="Pan J."/>
            <person name="Pootakham W."/>
            <person name="Roje S."/>
            <person name="Rose A."/>
            <person name="Stahlberg E."/>
            <person name="Terauchi A.M."/>
            <person name="Yang P."/>
            <person name="Ball S."/>
            <person name="Bowler C."/>
            <person name="Dieckmann C.L."/>
            <person name="Gladyshev V.N."/>
            <person name="Green P."/>
            <person name="Jorgensen R."/>
            <person name="Mayfield S."/>
            <person name="Mueller-Roeber B."/>
            <person name="Rajamani S."/>
            <person name="Sayre R.T."/>
            <person name="Brokstein P."/>
            <person name="Dubchak I."/>
            <person name="Goodstein D."/>
            <person name="Hornick L."/>
            <person name="Huang Y.W."/>
            <person name="Jhaveri J."/>
            <person name="Luo Y."/>
            <person name="Martinez D."/>
            <person name="Ngau W.C."/>
            <person name="Otillar B."/>
            <person name="Poliakov A."/>
            <person name="Porter A."/>
            <person name="Szajkowski L."/>
            <person name="Werner G."/>
            <person name="Zhou K."/>
            <person name="Grigoriev I.V."/>
            <person name="Rokhsar D.S."/>
            <person name="Grossman A.R."/>
        </authorList>
    </citation>
    <scope>NUCLEOTIDE SEQUENCE [LARGE SCALE GENOMIC DNA]</scope>
    <source>
        <strain evidence="5">CC-503</strain>
    </source>
</reference>
<feature type="compositionally biased region" description="Low complexity" evidence="3">
    <location>
        <begin position="189"/>
        <end position="202"/>
    </location>
</feature>
<keyword evidence="1" id="KW-0677">Repeat</keyword>
<dbReference type="PANTHER" id="PTHR22870">
    <property type="entry name" value="REGULATOR OF CHROMOSOME CONDENSATION"/>
    <property type="match status" value="1"/>
</dbReference>
<dbReference type="InterPro" id="IPR000408">
    <property type="entry name" value="Reg_chr_condens"/>
</dbReference>
<dbReference type="AlphaFoldDB" id="A0A2K3CPI9"/>
<dbReference type="GeneID" id="5717151"/>
<feature type="region of interest" description="Disordered" evidence="3">
    <location>
        <begin position="49"/>
        <end position="71"/>
    </location>
</feature>
<dbReference type="Gramene" id="PNW70190">
    <property type="protein sequence ID" value="PNW70190"/>
    <property type="gene ID" value="CHLRE_17g709651v5"/>
</dbReference>
<dbReference type="InParanoid" id="A0A2K3CPI9"/>
<feature type="region of interest" description="Disordered" evidence="3">
    <location>
        <begin position="116"/>
        <end position="164"/>
    </location>
</feature>
<dbReference type="Pfam" id="PF13540">
    <property type="entry name" value="RCC1_2"/>
    <property type="match status" value="1"/>
</dbReference>
<evidence type="ECO:0000256" key="2">
    <source>
        <dbReference type="PROSITE-ProRule" id="PRU00235"/>
    </source>
</evidence>
<dbReference type="Gene3D" id="2.130.10.30">
    <property type="entry name" value="Regulator of chromosome condensation 1/beta-lactamase-inhibitor protein II"/>
    <property type="match status" value="1"/>
</dbReference>
<dbReference type="EMBL" id="CM008978">
    <property type="protein sequence ID" value="PNW70190.1"/>
    <property type="molecule type" value="Genomic_DNA"/>
</dbReference>
<dbReference type="InterPro" id="IPR009091">
    <property type="entry name" value="RCC1/BLIP-II"/>
</dbReference>
<accession>A0A2K3CPI9</accession>
<organism evidence="4 5">
    <name type="scientific">Chlamydomonas reinhardtii</name>
    <name type="common">Chlamydomonas smithii</name>
    <dbReference type="NCBI Taxonomy" id="3055"/>
    <lineage>
        <taxon>Eukaryota</taxon>
        <taxon>Viridiplantae</taxon>
        <taxon>Chlorophyta</taxon>
        <taxon>core chlorophytes</taxon>
        <taxon>Chlorophyceae</taxon>
        <taxon>CS clade</taxon>
        <taxon>Chlamydomonadales</taxon>
        <taxon>Chlamydomonadaceae</taxon>
        <taxon>Chlamydomonas</taxon>
    </lineage>
</organism>
<evidence type="ECO:0000256" key="1">
    <source>
        <dbReference type="ARBA" id="ARBA00022737"/>
    </source>
</evidence>
<feature type="region of interest" description="Disordered" evidence="3">
    <location>
        <begin position="189"/>
        <end position="213"/>
    </location>
</feature>
<dbReference type="Proteomes" id="UP000006906">
    <property type="component" value="Chromosome 17"/>
</dbReference>
<evidence type="ECO:0000313" key="5">
    <source>
        <dbReference type="Proteomes" id="UP000006906"/>
    </source>
</evidence>
<dbReference type="RefSeq" id="XP_042914511.1">
    <property type="nucleotide sequence ID" value="XM_043072052.1"/>
</dbReference>
<feature type="region of interest" description="Disordered" evidence="3">
    <location>
        <begin position="340"/>
        <end position="365"/>
    </location>
</feature>
<dbReference type="PaxDb" id="3055-EDP04642"/>
<dbReference type="SUPFAM" id="SSF50985">
    <property type="entry name" value="RCC1/BLIP-II"/>
    <property type="match status" value="1"/>
</dbReference>
<evidence type="ECO:0000256" key="3">
    <source>
        <dbReference type="SAM" id="MobiDB-lite"/>
    </source>
</evidence>
<dbReference type="PROSITE" id="PS00626">
    <property type="entry name" value="RCC1_2"/>
    <property type="match status" value="1"/>
</dbReference>
<name>A0A2K3CPI9_CHLRE</name>
<dbReference type="InterPro" id="IPR051210">
    <property type="entry name" value="Ub_ligase/GEF_domain"/>
</dbReference>
<dbReference type="PANTHER" id="PTHR22870:SF360">
    <property type="entry name" value="ULTRAVIOLET-B RECEPTOR UVR8"/>
    <property type="match status" value="1"/>
</dbReference>
<sequence length="423" mass="41610">MSACRGGGGHPGAGPPAALVWCFGAGTGGQLGRGGTADALTPQALLLRARDPSEPATEAPRVSDGRASGDADVSSTLHLAAGGNHVVAWWRGTPQPQAGVTGGVSARTPRAVLHGSCTDATSSATGGALTKTDTTRSGDDGGQGAWGRTGPDGDSGVQGSTPAPEAAADVLTWGHDVAGAGTGTGAAAAAQFSPASAPVPAADTREPRPSAPSMTGPILTATPEPAACGAEAQEVVDEVTGCRLLLTPRAVALPRGGCGGGSRVRQVACGWEHTVYLTEDGSVWVAGRGSRGQLGLGPGPGGAAAAQPQPLSGALAAALPTGWAVTCVAAGMWHTLFAATGPGAPGPPREPQRGRRSGSTGWSGLRAVGWTMGRRGCSHLGMRLQPATAAGRVRAAGLGATHRGSERAGECCWRRLGNGAAAC</sequence>
<protein>
    <submittedName>
        <fullName evidence="4">Uncharacterized protein</fullName>
    </submittedName>
</protein>
<dbReference type="KEGG" id="cre:CHLRE_17g709651v5"/>
<feature type="repeat" description="RCC1" evidence="2">
    <location>
        <begin position="281"/>
        <end position="341"/>
    </location>
</feature>
<proteinExistence type="predicted"/>